<organism evidence="3 4">
    <name type="scientific">Evansella vedderi</name>
    <dbReference type="NCBI Taxonomy" id="38282"/>
    <lineage>
        <taxon>Bacteria</taxon>
        <taxon>Bacillati</taxon>
        <taxon>Bacillota</taxon>
        <taxon>Bacilli</taxon>
        <taxon>Bacillales</taxon>
        <taxon>Bacillaceae</taxon>
        <taxon>Evansella</taxon>
    </lineage>
</organism>
<dbReference type="SUPFAM" id="SSF53756">
    <property type="entry name" value="UDP-Glycosyltransferase/glycogen phosphorylase"/>
    <property type="match status" value="1"/>
</dbReference>
<gene>
    <name evidence="3" type="ORF">J2S74_002725</name>
</gene>
<accession>A0ABT9ZVT6</accession>
<keyword evidence="4" id="KW-1185">Reference proteome</keyword>
<feature type="domain" description="UDP-N-acetylglucosamine 2-epimerase" evidence="2">
    <location>
        <begin position="26"/>
        <end position="351"/>
    </location>
</feature>
<evidence type="ECO:0000313" key="4">
    <source>
        <dbReference type="Proteomes" id="UP001230005"/>
    </source>
</evidence>
<proteinExistence type="inferred from homology"/>
<evidence type="ECO:0000256" key="1">
    <source>
        <dbReference type="RuleBase" id="RU003513"/>
    </source>
</evidence>
<comment type="caution">
    <text evidence="3">The sequence shown here is derived from an EMBL/GenBank/DDBJ whole genome shotgun (WGS) entry which is preliminary data.</text>
</comment>
<comment type="similarity">
    <text evidence="1">Belongs to the UDP-N-acetylglucosamine 2-epimerase family.</text>
</comment>
<dbReference type="Gene3D" id="3.40.50.2000">
    <property type="entry name" value="Glycogen Phosphorylase B"/>
    <property type="match status" value="2"/>
</dbReference>
<protein>
    <submittedName>
        <fullName evidence="3">UDP-N-acetylglucosamine 2-epimerase</fullName>
    </submittedName>
</protein>
<dbReference type="PANTHER" id="PTHR43174:SF1">
    <property type="entry name" value="UDP-N-ACETYLGLUCOSAMINE 2-EPIMERASE"/>
    <property type="match status" value="1"/>
</dbReference>
<evidence type="ECO:0000259" key="2">
    <source>
        <dbReference type="Pfam" id="PF02350"/>
    </source>
</evidence>
<sequence>MKIITVIGARPQFIKAACISRLRPSIVKEIIIHTGQHYDDNMSTVFFKQLHIPEPDYYLNVGSGTHGTQTARMIEGIEKILFNEEPDIVLVYGDTNSTLAGSLAASKLHIPIAHVESGLRSFNKKMPEEINRVITDHLSSLLFCPTHTALDNLKKEGIVSNVHLVGDIMHDSVLYYKTKAHKQSDILTRLNLSAKKFYLTTVHRAENTDDPNRLTSILKTISQLDHDVVFPLHPRTKKQIEKHQLHIYLSSPHIKVTDPLNYLDMLMLESEAKMILTDSGGVQKEAYLFKVPCITLRDETEWIETVTEGWNHVTGVNTQLILNTIDQFKLPPKHPALFGNGRSAEKICQILLEFLKSIKKK</sequence>
<dbReference type="EMBL" id="JAUSUG010000010">
    <property type="protein sequence ID" value="MDQ0255343.1"/>
    <property type="molecule type" value="Genomic_DNA"/>
</dbReference>
<dbReference type="Pfam" id="PF02350">
    <property type="entry name" value="Epimerase_2"/>
    <property type="match status" value="1"/>
</dbReference>
<dbReference type="NCBIfam" id="TIGR00236">
    <property type="entry name" value="wecB"/>
    <property type="match status" value="1"/>
</dbReference>
<dbReference type="RefSeq" id="WP_307326273.1">
    <property type="nucleotide sequence ID" value="NZ_JAUSUG010000010.1"/>
</dbReference>
<reference evidence="3 4" key="1">
    <citation type="submission" date="2023-07" db="EMBL/GenBank/DDBJ databases">
        <title>Genomic Encyclopedia of Type Strains, Phase IV (KMG-IV): sequencing the most valuable type-strain genomes for metagenomic binning, comparative biology and taxonomic classification.</title>
        <authorList>
            <person name="Goeker M."/>
        </authorList>
    </citation>
    <scope>NUCLEOTIDE SEQUENCE [LARGE SCALE GENOMIC DNA]</scope>
    <source>
        <strain evidence="3 4">DSM 9768</strain>
    </source>
</reference>
<dbReference type="CDD" id="cd03786">
    <property type="entry name" value="GTB_UDP-GlcNAc_2-Epimerase"/>
    <property type="match status" value="1"/>
</dbReference>
<dbReference type="InterPro" id="IPR003331">
    <property type="entry name" value="UDP_GlcNAc_Epimerase_2_dom"/>
</dbReference>
<evidence type="ECO:0000313" key="3">
    <source>
        <dbReference type="EMBL" id="MDQ0255343.1"/>
    </source>
</evidence>
<dbReference type="InterPro" id="IPR029767">
    <property type="entry name" value="WecB-like"/>
</dbReference>
<dbReference type="Proteomes" id="UP001230005">
    <property type="component" value="Unassembled WGS sequence"/>
</dbReference>
<dbReference type="PANTHER" id="PTHR43174">
    <property type="entry name" value="UDP-N-ACETYLGLUCOSAMINE 2-EPIMERASE"/>
    <property type="match status" value="1"/>
</dbReference>
<keyword evidence="1" id="KW-0413">Isomerase</keyword>
<name>A0ABT9ZVT6_9BACI</name>